<comment type="caution">
    <text evidence="5">The sequence shown here is derived from an EMBL/GenBank/DDBJ whole genome shotgun (WGS) entry which is preliminary data.</text>
</comment>
<dbReference type="Proteomes" id="UP001152484">
    <property type="component" value="Unassembled WGS sequence"/>
</dbReference>
<keyword evidence="6" id="KW-1185">Reference proteome</keyword>
<keyword evidence="3" id="KW-0862">Zinc</keyword>
<dbReference type="Gene3D" id="3.20.20.210">
    <property type="match status" value="1"/>
</dbReference>
<protein>
    <recommendedName>
        <fullName evidence="4">Cobalamin-independent methionine synthase MetE C-terminal/archaeal domain-containing protein</fullName>
    </recommendedName>
</protein>
<dbReference type="Pfam" id="PF01717">
    <property type="entry name" value="Meth_synt_2"/>
    <property type="match status" value="1"/>
</dbReference>
<accession>A0A9P0YK03</accession>
<feature type="domain" description="Cobalamin-independent methionine synthase MetE C-terminal/archaeal" evidence="4">
    <location>
        <begin position="1"/>
        <end position="93"/>
    </location>
</feature>
<dbReference type="GO" id="GO:0009086">
    <property type="term" value="P:methionine biosynthetic process"/>
    <property type="evidence" value="ECO:0007669"/>
    <property type="project" value="InterPro"/>
</dbReference>
<evidence type="ECO:0000313" key="5">
    <source>
        <dbReference type="EMBL" id="CAH9061827.1"/>
    </source>
</evidence>
<gene>
    <name evidence="5" type="ORF">CEURO_LOCUS1805</name>
</gene>
<evidence type="ECO:0000256" key="2">
    <source>
        <dbReference type="ARBA" id="ARBA00022723"/>
    </source>
</evidence>
<dbReference type="SUPFAM" id="SSF51726">
    <property type="entry name" value="UROD/MetE-like"/>
    <property type="match status" value="1"/>
</dbReference>
<reference evidence="5" key="1">
    <citation type="submission" date="2022-07" db="EMBL/GenBank/DDBJ databases">
        <authorList>
            <person name="Macas J."/>
            <person name="Novak P."/>
            <person name="Neumann P."/>
        </authorList>
    </citation>
    <scope>NUCLEOTIDE SEQUENCE</scope>
</reference>
<dbReference type="OrthoDB" id="1053771at2759"/>
<dbReference type="InterPro" id="IPR038071">
    <property type="entry name" value="UROD/MetE-like_sf"/>
</dbReference>
<dbReference type="AlphaFoldDB" id="A0A9P0YK03"/>
<organism evidence="5 6">
    <name type="scientific">Cuscuta europaea</name>
    <name type="common">European dodder</name>
    <dbReference type="NCBI Taxonomy" id="41803"/>
    <lineage>
        <taxon>Eukaryota</taxon>
        <taxon>Viridiplantae</taxon>
        <taxon>Streptophyta</taxon>
        <taxon>Embryophyta</taxon>
        <taxon>Tracheophyta</taxon>
        <taxon>Spermatophyta</taxon>
        <taxon>Magnoliopsida</taxon>
        <taxon>eudicotyledons</taxon>
        <taxon>Gunneridae</taxon>
        <taxon>Pentapetalae</taxon>
        <taxon>asterids</taxon>
        <taxon>lamiids</taxon>
        <taxon>Solanales</taxon>
        <taxon>Convolvulaceae</taxon>
        <taxon>Cuscuteae</taxon>
        <taxon>Cuscuta</taxon>
        <taxon>Cuscuta subgen. Cuscuta</taxon>
    </lineage>
</organism>
<sequence>MDSDVITIENSGSDEKLLSVFCEDVDYGAGIGSGVYNIHSPRIPTTEEIVNRINKMLAVLETKILWVNLDFGLKTCRYTEVSPTFENFVAAAKQICAQLANAR</sequence>
<comment type="cofactor">
    <cofactor evidence="1">
        <name>Zn(2+)</name>
        <dbReference type="ChEBI" id="CHEBI:29105"/>
    </cofactor>
</comment>
<evidence type="ECO:0000313" key="6">
    <source>
        <dbReference type="Proteomes" id="UP001152484"/>
    </source>
</evidence>
<dbReference type="InterPro" id="IPR002629">
    <property type="entry name" value="Met_Synth_C/arc"/>
</dbReference>
<proteinExistence type="predicted"/>
<dbReference type="EMBL" id="CAMAPE010000004">
    <property type="protein sequence ID" value="CAH9061827.1"/>
    <property type="molecule type" value="Genomic_DNA"/>
</dbReference>
<keyword evidence="2" id="KW-0479">Metal-binding</keyword>
<dbReference type="PANTHER" id="PTHR30519">
    <property type="entry name" value="5-METHYLTETRAHYDROPTEROYLTRIGLUTAMATE--HOMOCYSTEINE METHYLTRANSFERASE"/>
    <property type="match status" value="1"/>
</dbReference>
<name>A0A9P0YK03_CUSEU</name>
<evidence type="ECO:0000259" key="4">
    <source>
        <dbReference type="Pfam" id="PF01717"/>
    </source>
</evidence>
<evidence type="ECO:0000256" key="1">
    <source>
        <dbReference type="ARBA" id="ARBA00001947"/>
    </source>
</evidence>
<evidence type="ECO:0000256" key="3">
    <source>
        <dbReference type="ARBA" id="ARBA00022833"/>
    </source>
</evidence>
<dbReference type="GO" id="GO:0003871">
    <property type="term" value="F:5-methyltetrahydropteroyltriglutamate-homocysteine S-methyltransferase activity"/>
    <property type="evidence" value="ECO:0007669"/>
    <property type="project" value="InterPro"/>
</dbReference>
<dbReference type="GO" id="GO:0008270">
    <property type="term" value="F:zinc ion binding"/>
    <property type="evidence" value="ECO:0007669"/>
    <property type="project" value="InterPro"/>
</dbReference>